<evidence type="ECO:0000313" key="1">
    <source>
        <dbReference type="EMBL" id="ORY27296.1"/>
    </source>
</evidence>
<gene>
    <name evidence="1" type="ORF">BCR33DRAFT_725635</name>
</gene>
<reference evidence="1 2" key="1">
    <citation type="submission" date="2016-07" db="EMBL/GenBank/DDBJ databases">
        <title>Pervasive Adenine N6-methylation of Active Genes in Fungi.</title>
        <authorList>
            <consortium name="DOE Joint Genome Institute"/>
            <person name="Mondo S.J."/>
            <person name="Dannebaum R.O."/>
            <person name="Kuo R.C."/>
            <person name="Labutti K."/>
            <person name="Haridas S."/>
            <person name="Kuo A."/>
            <person name="Salamov A."/>
            <person name="Ahrendt S.R."/>
            <person name="Lipzen A."/>
            <person name="Sullivan W."/>
            <person name="Andreopoulos W.B."/>
            <person name="Clum A."/>
            <person name="Lindquist E."/>
            <person name="Daum C."/>
            <person name="Ramamoorthy G.K."/>
            <person name="Gryganskyi A."/>
            <person name="Culley D."/>
            <person name="Magnuson J.K."/>
            <person name="James T.Y."/>
            <person name="O'Malley M.A."/>
            <person name="Stajich J.E."/>
            <person name="Spatafora J.W."/>
            <person name="Visel A."/>
            <person name="Grigoriev I.V."/>
        </authorList>
    </citation>
    <scope>NUCLEOTIDE SEQUENCE [LARGE SCALE GENOMIC DNA]</scope>
    <source>
        <strain evidence="1 2">JEL800</strain>
    </source>
</reference>
<evidence type="ECO:0000313" key="2">
    <source>
        <dbReference type="Proteomes" id="UP000193642"/>
    </source>
</evidence>
<dbReference type="Proteomes" id="UP000193642">
    <property type="component" value="Unassembled WGS sequence"/>
</dbReference>
<name>A0A1Y2AXS4_9FUNG</name>
<dbReference type="AlphaFoldDB" id="A0A1Y2AXS4"/>
<sequence>MVSVGPTPGCELSLTELRDFQYRRMQHGFDAIDVGWKHIAARLFCGGTVNCSLMRNVMFRQYRERIVLAYYLLVQSVVVDMDSSQVE</sequence>
<accession>A0A1Y2AXS4</accession>
<protein>
    <submittedName>
        <fullName evidence="1">Uncharacterized protein</fullName>
    </submittedName>
</protein>
<comment type="caution">
    <text evidence="1">The sequence shown here is derived from an EMBL/GenBank/DDBJ whole genome shotgun (WGS) entry which is preliminary data.</text>
</comment>
<dbReference type="OrthoDB" id="10289152at2759"/>
<proteinExistence type="predicted"/>
<dbReference type="EMBL" id="MCGO01000103">
    <property type="protein sequence ID" value="ORY27296.1"/>
    <property type="molecule type" value="Genomic_DNA"/>
</dbReference>
<organism evidence="1 2">
    <name type="scientific">Rhizoclosmatium globosum</name>
    <dbReference type="NCBI Taxonomy" id="329046"/>
    <lineage>
        <taxon>Eukaryota</taxon>
        <taxon>Fungi</taxon>
        <taxon>Fungi incertae sedis</taxon>
        <taxon>Chytridiomycota</taxon>
        <taxon>Chytridiomycota incertae sedis</taxon>
        <taxon>Chytridiomycetes</taxon>
        <taxon>Chytridiales</taxon>
        <taxon>Chytriomycetaceae</taxon>
        <taxon>Rhizoclosmatium</taxon>
    </lineage>
</organism>
<keyword evidence="2" id="KW-1185">Reference proteome</keyword>